<accession>A0AAJ7DYA6</accession>
<keyword evidence="11" id="KW-0407">Ion channel</keyword>
<comment type="subcellular location">
    <subcellularLocation>
        <location evidence="1">Cell membrane</location>
        <topology evidence="1">Multi-pass membrane protein</topology>
    </subcellularLocation>
</comment>
<dbReference type="Gene3D" id="3.40.190.10">
    <property type="entry name" value="Periplasmic binding protein-like II"/>
    <property type="match status" value="1"/>
</dbReference>
<feature type="domain" description="Ionotropic glutamate receptor L-glutamate and glycine-binding" evidence="13">
    <location>
        <begin position="200"/>
        <end position="293"/>
    </location>
</feature>
<protein>
    <submittedName>
        <fullName evidence="15">Uncharacterized protein LOC105364575</fullName>
    </submittedName>
</protein>
<evidence type="ECO:0000256" key="1">
    <source>
        <dbReference type="ARBA" id="ARBA00004651"/>
    </source>
</evidence>
<sequence length="483" mass="55765">MALQYVHLASDVQKSNRASSVFIVNVGEHLNGPESTLMTKMTKEFSRKYILSRNLNIIKIHEEIEYYKGKAVQPLFVVMFRTLNDVHQFAAMTKTYNMALHEWLLIFMDSPDAGLNEFCHNPHKNLFNLGVSTKMLVKCYNDPILREWYSINKKTIDIFDYATWSFGKGMRKLSNLTFFKRRNNLKGITLKVAAVKDSTTQLGRGSTMGGYFGVVITELSKIMNFTIDFTSVEDSYGSWNETKHEWTGVIRRLVSREIDIGIGEFTMNQQRAAVIDYSVALMRSTSNIYIKRPRMSNIGWSTYVKAFHLDIWIIILTTLLFIPILLAMMWKVVRNYDITYYIVEEYLRVWGIYCQKPLPDLPSALSLRIAYISIFMSSMVLFAVYSAYLTSYQTVFKPSIPFNTFEGFVADGTYKLIIFRYSSNYDLFKVCYEKVVLYTNQLILEKATAYAPCELMPLTAGRLDSIALAVAKQSPYTEFINYQ</sequence>
<evidence type="ECO:0000256" key="9">
    <source>
        <dbReference type="ARBA" id="ARBA00023180"/>
    </source>
</evidence>
<keyword evidence="5 12" id="KW-1133">Transmembrane helix</keyword>
<dbReference type="GO" id="GO:0005886">
    <property type="term" value="C:plasma membrane"/>
    <property type="evidence" value="ECO:0007669"/>
    <property type="project" value="UniProtKB-SubCell"/>
</dbReference>
<reference evidence="15" key="1">
    <citation type="submission" date="2025-08" db="UniProtKB">
        <authorList>
            <consortium name="RefSeq"/>
        </authorList>
    </citation>
    <scope>IDENTIFICATION</scope>
</reference>
<keyword evidence="9" id="KW-0325">Glycoprotein</keyword>
<keyword evidence="3" id="KW-1003">Cell membrane</keyword>
<proteinExistence type="predicted"/>
<gene>
    <name evidence="15" type="primary">LOC105364575</name>
</gene>
<evidence type="ECO:0000256" key="6">
    <source>
        <dbReference type="ARBA" id="ARBA00023065"/>
    </source>
</evidence>
<keyword evidence="4 12" id="KW-0812">Transmembrane</keyword>
<evidence type="ECO:0000313" key="14">
    <source>
        <dbReference type="Proteomes" id="UP000695007"/>
    </source>
</evidence>
<dbReference type="Pfam" id="PF10613">
    <property type="entry name" value="Lig_chan-Glu_bd"/>
    <property type="match status" value="1"/>
</dbReference>
<dbReference type="InterPro" id="IPR052192">
    <property type="entry name" value="Insect_Ionotropic_Sensory_Rcpt"/>
</dbReference>
<evidence type="ECO:0000256" key="2">
    <source>
        <dbReference type="ARBA" id="ARBA00022448"/>
    </source>
</evidence>
<evidence type="ECO:0000256" key="5">
    <source>
        <dbReference type="ARBA" id="ARBA00022989"/>
    </source>
</evidence>
<keyword evidence="14" id="KW-1185">Reference proteome</keyword>
<dbReference type="Proteomes" id="UP000695007">
    <property type="component" value="Unplaced"/>
</dbReference>
<dbReference type="PANTHER" id="PTHR42643:SF30">
    <property type="entry name" value="IONOTROPIC RECEPTOR 40A-RELATED"/>
    <property type="match status" value="1"/>
</dbReference>
<dbReference type="GeneID" id="105364575"/>
<keyword evidence="10" id="KW-1071">Ligand-gated ion channel</keyword>
<evidence type="ECO:0000256" key="8">
    <source>
        <dbReference type="ARBA" id="ARBA00023170"/>
    </source>
</evidence>
<evidence type="ECO:0000259" key="13">
    <source>
        <dbReference type="Pfam" id="PF10613"/>
    </source>
</evidence>
<dbReference type="RefSeq" id="XP_011500851.1">
    <property type="nucleotide sequence ID" value="XM_011502549.1"/>
</dbReference>
<dbReference type="InterPro" id="IPR019594">
    <property type="entry name" value="Glu/Gly-bd"/>
</dbReference>
<evidence type="ECO:0000256" key="7">
    <source>
        <dbReference type="ARBA" id="ARBA00023136"/>
    </source>
</evidence>
<evidence type="ECO:0000256" key="10">
    <source>
        <dbReference type="ARBA" id="ARBA00023286"/>
    </source>
</evidence>
<dbReference type="Gene3D" id="1.10.287.70">
    <property type="match status" value="1"/>
</dbReference>
<feature type="transmembrane region" description="Helical" evidence="12">
    <location>
        <begin position="311"/>
        <end position="330"/>
    </location>
</feature>
<dbReference type="GO" id="GO:0015276">
    <property type="term" value="F:ligand-gated monoatomic ion channel activity"/>
    <property type="evidence" value="ECO:0007669"/>
    <property type="project" value="InterPro"/>
</dbReference>
<organism evidence="14 15">
    <name type="scientific">Ceratosolen solmsi marchali</name>
    <dbReference type="NCBI Taxonomy" id="326594"/>
    <lineage>
        <taxon>Eukaryota</taxon>
        <taxon>Metazoa</taxon>
        <taxon>Ecdysozoa</taxon>
        <taxon>Arthropoda</taxon>
        <taxon>Hexapoda</taxon>
        <taxon>Insecta</taxon>
        <taxon>Pterygota</taxon>
        <taxon>Neoptera</taxon>
        <taxon>Endopterygota</taxon>
        <taxon>Hymenoptera</taxon>
        <taxon>Apocrita</taxon>
        <taxon>Proctotrupomorpha</taxon>
        <taxon>Chalcidoidea</taxon>
        <taxon>Agaonidae</taxon>
        <taxon>Agaoninae</taxon>
        <taxon>Ceratosolen</taxon>
    </lineage>
</organism>
<evidence type="ECO:0000256" key="11">
    <source>
        <dbReference type="ARBA" id="ARBA00023303"/>
    </source>
</evidence>
<keyword evidence="8" id="KW-0675">Receptor</keyword>
<dbReference type="AlphaFoldDB" id="A0AAJ7DYA6"/>
<keyword evidence="7 12" id="KW-0472">Membrane</keyword>
<feature type="transmembrane region" description="Helical" evidence="12">
    <location>
        <begin position="369"/>
        <end position="389"/>
    </location>
</feature>
<name>A0AAJ7DYA6_9HYME</name>
<dbReference type="SUPFAM" id="SSF53850">
    <property type="entry name" value="Periplasmic binding protein-like II"/>
    <property type="match status" value="1"/>
</dbReference>
<evidence type="ECO:0000313" key="15">
    <source>
        <dbReference type="RefSeq" id="XP_011500851.1"/>
    </source>
</evidence>
<evidence type="ECO:0000256" key="3">
    <source>
        <dbReference type="ARBA" id="ARBA00022475"/>
    </source>
</evidence>
<keyword evidence="2" id="KW-0813">Transport</keyword>
<dbReference type="KEGG" id="csol:105364575"/>
<keyword evidence="6" id="KW-0406">Ion transport</keyword>
<dbReference type="PANTHER" id="PTHR42643">
    <property type="entry name" value="IONOTROPIC RECEPTOR 20A-RELATED"/>
    <property type="match status" value="1"/>
</dbReference>
<evidence type="ECO:0000256" key="4">
    <source>
        <dbReference type="ARBA" id="ARBA00022692"/>
    </source>
</evidence>
<evidence type="ECO:0000256" key="12">
    <source>
        <dbReference type="SAM" id="Phobius"/>
    </source>
</evidence>